<dbReference type="EMBL" id="JANBUJ010000933">
    <property type="protein sequence ID" value="KAJ2769453.1"/>
    <property type="molecule type" value="Genomic_DNA"/>
</dbReference>
<reference evidence="1" key="1">
    <citation type="submission" date="2022-07" db="EMBL/GenBank/DDBJ databases">
        <title>Phylogenomic reconstructions and comparative analyses of Kickxellomycotina fungi.</title>
        <authorList>
            <person name="Reynolds N.K."/>
            <person name="Stajich J.E."/>
            <person name="Barry K."/>
            <person name="Grigoriev I.V."/>
            <person name="Crous P."/>
            <person name="Smith M.E."/>
        </authorList>
    </citation>
    <scope>NUCLEOTIDE SEQUENCE</scope>
    <source>
        <strain evidence="1">CBS 109366</strain>
    </source>
</reference>
<organism evidence="1 2">
    <name type="scientific">Coemansia nantahalensis</name>
    <dbReference type="NCBI Taxonomy" id="2789366"/>
    <lineage>
        <taxon>Eukaryota</taxon>
        <taxon>Fungi</taxon>
        <taxon>Fungi incertae sedis</taxon>
        <taxon>Zoopagomycota</taxon>
        <taxon>Kickxellomycotina</taxon>
        <taxon>Kickxellomycetes</taxon>
        <taxon>Kickxellales</taxon>
        <taxon>Kickxellaceae</taxon>
        <taxon>Coemansia</taxon>
    </lineage>
</organism>
<gene>
    <name evidence="1" type="ORF">IWQ57_003098</name>
</gene>
<accession>A0ACC1JXJ6</accession>
<feature type="non-terminal residue" evidence="1">
    <location>
        <position position="255"/>
    </location>
</feature>
<evidence type="ECO:0000313" key="1">
    <source>
        <dbReference type="EMBL" id="KAJ2769453.1"/>
    </source>
</evidence>
<keyword evidence="2" id="KW-1185">Reference proteome</keyword>
<dbReference type="Proteomes" id="UP001140234">
    <property type="component" value="Unassembled WGS sequence"/>
</dbReference>
<proteinExistence type="predicted"/>
<comment type="caution">
    <text evidence="1">The sequence shown here is derived from an EMBL/GenBank/DDBJ whole genome shotgun (WGS) entry which is preliminary data.</text>
</comment>
<evidence type="ECO:0000313" key="2">
    <source>
        <dbReference type="Proteomes" id="UP001140234"/>
    </source>
</evidence>
<sequence length="255" mass="27303">MAPRLGAAQIHQLGRVQQLQTVAVEASSLLRGQTVHVLQTHNMRLEEMADTELEDADSMGQCLSELMLGVLYTELRKDVRQVTDALDRLQYETLSGRCKPDAGPMRATEHAWASGETSTDEMVTAGTHEASTAPSVGAGYGEDPLHPPPLSAVSETFRTARGAPMGLTAALADSEDEGPAERAASEQHTDRTAGGDAPALDELARRLRDACLEVEEWRRTPCIAEFIVATAQDTAQTNDADSSAASPRLAQAARL</sequence>
<protein>
    <submittedName>
        <fullName evidence="1">Uncharacterized protein</fullName>
    </submittedName>
</protein>
<name>A0ACC1JXJ6_9FUNG</name>